<comment type="function">
    <text evidence="1">Catalyzes the reduction of fatty acyl-CoA to fatty alcohols.</text>
</comment>
<keyword evidence="1" id="KW-0521">NADP</keyword>
<dbReference type="Proteomes" id="UP001600888">
    <property type="component" value="Unassembled WGS sequence"/>
</dbReference>
<evidence type="ECO:0000313" key="3">
    <source>
        <dbReference type="EMBL" id="KAL2277809.1"/>
    </source>
</evidence>
<sequence length="459" mass="51703">MPKFHTVSVTDFTMSSNTILLTGVTGFVGKVVLEELIRHRYAQDLEFDRILLLIRSSGKQNALERYRTSVSKSLCFSRLPGNWDKDVEVVAGDLKELNCGLSSQKLDDLTTRVTHIIHCAGCVAFDTSLNVLLAENVAASFNVLALSQKCANLQRLVVTSTAYVTPNKKGPIWEELPVLPHPATQILEDLHDGRRDSDQIRSETGHPNNYTLAKCLAEHFVVENKGSIPLTIVRPSIISASWRYPFPGWIDSFAALGGPISAFALGGLKVLHGDPSAILDVVPVDIVAECLIKEALQNQELNVDYETAPPKIVQCVSTTKNGQSTWDIVLNTITYFEQPENILLHKPKGAYIGTDDRWFYIYEFFLQYLPVKLTELISLMMLDWNGAAKARRTLTRLGQVDTHFRYFVEHTYDYRCSNNMLPDDFDRKQYMQIILRGLKDNLLLPLVDKMKAKRDVQAE</sequence>
<dbReference type="PANTHER" id="PTHR11011">
    <property type="entry name" value="MALE STERILITY PROTEIN 2-RELATED"/>
    <property type="match status" value="1"/>
</dbReference>
<keyword evidence="1" id="KW-0560">Oxidoreductase</keyword>
<comment type="catalytic activity">
    <reaction evidence="1">
        <text>a long-chain fatty acyl-CoA + 2 NADPH + 2 H(+) = a long-chain primary fatty alcohol + 2 NADP(+) + CoA</text>
        <dbReference type="Rhea" id="RHEA:52716"/>
        <dbReference type="ChEBI" id="CHEBI:15378"/>
        <dbReference type="ChEBI" id="CHEBI:57287"/>
        <dbReference type="ChEBI" id="CHEBI:57783"/>
        <dbReference type="ChEBI" id="CHEBI:58349"/>
        <dbReference type="ChEBI" id="CHEBI:77396"/>
        <dbReference type="ChEBI" id="CHEBI:83139"/>
        <dbReference type="EC" id="1.2.1.84"/>
    </reaction>
</comment>
<comment type="similarity">
    <text evidence="1">Belongs to the fatty acyl-CoA reductase family.</text>
</comment>
<feature type="domain" description="Thioester reductase (TE)" evidence="2">
    <location>
        <begin position="21"/>
        <end position="289"/>
    </location>
</feature>
<dbReference type="Pfam" id="PF07993">
    <property type="entry name" value="NAD_binding_4"/>
    <property type="match status" value="1"/>
</dbReference>
<reference evidence="3 4" key="1">
    <citation type="submission" date="2024-03" db="EMBL/GenBank/DDBJ databases">
        <title>A high-quality draft genome sequence of Diaporthe vaccinii, a causative agent of upright dieback and viscid rot disease in cranberry plants.</title>
        <authorList>
            <person name="Sarrasin M."/>
            <person name="Lang B.F."/>
            <person name="Burger G."/>
        </authorList>
    </citation>
    <scope>NUCLEOTIDE SEQUENCE [LARGE SCALE GENOMIC DNA]</scope>
    <source>
        <strain evidence="3 4">IS7</strain>
    </source>
</reference>
<keyword evidence="4" id="KW-1185">Reference proteome</keyword>
<accession>A0ABR4E5Y5</accession>
<dbReference type="InterPro" id="IPR036291">
    <property type="entry name" value="NAD(P)-bd_dom_sf"/>
</dbReference>
<keyword evidence="1" id="KW-0444">Lipid biosynthesis</keyword>
<keyword evidence="1" id="KW-0443">Lipid metabolism</keyword>
<evidence type="ECO:0000256" key="1">
    <source>
        <dbReference type="RuleBase" id="RU363097"/>
    </source>
</evidence>
<comment type="caution">
    <text evidence="3">The sequence shown here is derived from an EMBL/GenBank/DDBJ whole genome shotgun (WGS) entry which is preliminary data.</text>
</comment>
<organism evidence="3 4">
    <name type="scientific">Diaporthe vaccinii</name>
    <dbReference type="NCBI Taxonomy" id="105482"/>
    <lineage>
        <taxon>Eukaryota</taxon>
        <taxon>Fungi</taxon>
        <taxon>Dikarya</taxon>
        <taxon>Ascomycota</taxon>
        <taxon>Pezizomycotina</taxon>
        <taxon>Sordariomycetes</taxon>
        <taxon>Sordariomycetidae</taxon>
        <taxon>Diaporthales</taxon>
        <taxon>Diaporthaceae</taxon>
        <taxon>Diaporthe</taxon>
        <taxon>Diaporthe eres species complex</taxon>
    </lineage>
</organism>
<evidence type="ECO:0000313" key="4">
    <source>
        <dbReference type="Proteomes" id="UP001600888"/>
    </source>
</evidence>
<dbReference type="Gene3D" id="3.40.50.720">
    <property type="entry name" value="NAD(P)-binding Rossmann-like Domain"/>
    <property type="match status" value="1"/>
</dbReference>
<evidence type="ECO:0000259" key="2">
    <source>
        <dbReference type="Pfam" id="PF07993"/>
    </source>
</evidence>
<dbReference type="SUPFAM" id="SSF51735">
    <property type="entry name" value="NAD(P)-binding Rossmann-fold domains"/>
    <property type="match status" value="1"/>
</dbReference>
<dbReference type="EC" id="1.2.1.84" evidence="1"/>
<name>A0ABR4E5Y5_9PEZI</name>
<dbReference type="CDD" id="cd05236">
    <property type="entry name" value="FAR-N_SDR_e"/>
    <property type="match status" value="1"/>
</dbReference>
<dbReference type="EMBL" id="JBAWTH010000093">
    <property type="protein sequence ID" value="KAL2277809.1"/>
    <property type="molecule type" value="Genomic_DNA"/>
</dbReference>
<protein>
    <recommendedName>
        <fullName evidence="1">Fatty acyl-CoA reductase</fullName>
        <ecNumber evidence="1">1.2.1.84</ecNumber>
    </recommendedName>
</protein>
<proteinExistence type="inferred from homology"/>
<dbReference type="InterPro" id="IPR026055">
    <property type="entry name" value="FAR"/>
</dbReference>
<dbReference type="InterPro" id="IPR013120">
    <property type="entry name" value="FAR_NAD-bd"/>
</dbReference>
<gene>
    <name evidence="3" type="ORF">FJTKL_15104</name>
</gene>